<dbReference type="InterPro" id="IPR016024">
    <property type="entry name" value="ARM-type_fold"/>
</dbReference>
<dbReference type="PROSITE" id="PS50166">
    <property type="entry name" value="IMPORTIN_B_NT"/>
    <property type="match status" value="1"/>
</dbReference>
<sequence length="295" mass="32720">MVDIEKAAQQLLSVLEKTVSQNPQDQKAALDFLEQAAVHDFPTFVQCLAIILNTGACQSFVRQAAGIQLKNALSAKDDETRNTCIQRWISLPEATRISIKQHVMGTLGTEPYHPSIAAQCVKAIACAELPTGLWPDVISLLMGNVTSPQSGEMLKQSSLEALGYICQEIDANVLEQQANQILTAIVHGMRKDETSGNVRLAATTALQNSLEFTKTNFSTERERHVIMQVVCETTQSQDIRVKVAALQCLVRIMSLYYQFMEQYMQALFPITVQAIKSDEADVALQVCIFRKFSSY</sequence>
<comment type="subcellular location">
    <subcellularLocation>
        <location evidence="1">Cytoplasm</location>
    </subcellularLocation>
</comment>
<evidence type="ECO:0000256" key="1">
    <source>
        <dbReference type="ARBA" id="ARBA00004496"/>
    </source>
</evidence>
<dbReference type="InterPro" id="IPR040122">
    <property type="entry name" value="Importin_beta"/>
</dbReference>
<keyword evidence="8" id="KW-1185">Reference proteome</keyword>
<organism evidence="7 8">
    <name type="scientific">Diploscapter pachys</name>
    <dbReference type="NCBI Taxonomy" id="2018661"/>
    <lineage>
        <taxon>Eukaryota</taxon>
        <taxon>Metazoa</taxon>
        <taxon>Ecdysozoa</taxon>
        <taxon>Nematoda</taxon>
        <taxon>Chromadorea</taxon>
        <taxon>Rhabditida</taxon>
        <taxon>Rhabditina</taxon>
        <taxon>Rhabditomorpha</taxon>
        <taxon>Rhabditoidea</taxon>
        <taxon>Rhabditidae</taxon>
        <taxon>Diploscapter</taxon>
    </lineage>
</organism>
<dbReference type="STRING" id="2018661.A0A2A2LEB2"/>
<dbReference type="GO" id="GO:0006606">
    <property type="term" value="P:protein import into nucleus"/>
    <property type="evidence" value="ECO:0007669"/>
    <property type="project" value="InterPro"/>
</dbReference>
<proteinExistence type="predicted"/>
<dbReference type="GO" id="GO:0031267">
    <property type="term" value="F:small GTPase binding"/>
    <property type="evidence" value="ECO:0007669"/>
    <property type="project" value="InterPro"/>
</dbReference>
<evidence type="ECO:0000256" key="4">
    <source>
        <dbReference type="ARBA" id="ARBA00022737"/>
    </source>
</evidence>
<dbReference type="InterPro" id="IPR001494">
    <property type="entry name" value="Importin-beta_N"/>
</dbReference>
<accession>A0A2A2LEB2</accession>
<dbReference type="OrthoDB" id="10263328at2759"/>
<keyword evidence="3" id="KW-0963">Cytoplasm</keyword>
<evidence type="ECO:0000259" key="6">
    <source>
        <dbReference type="PROSITE" id="PS50166"/>
    </source>
</evidence>
<keyword evidence="4" id="KW-0677">Repeat</keyword>
<evidence type="ECO:0000256" key="2">
    <source>
        <dbReference type="ARBA" id="ARBA00022448"/>
    </source>
</evidence>
<evidence type="ECO:0000256" key="5">
    <source>
        <dbReference type="ARBA" id="ARBA00022927"/>
    </source>
</evidence>
<dbReference type="Pfam" id="PF03810">
    <property type="entry name" value="IBN_N"/>
    <property type="match status" value="1"/>
</dbReference>
<name>A0A2A2LEB2_9BILA</name>
<keyword evidence="5" id="KW-0653">Protein transport</keyword>
<dbReference type="EMBL" id="LIAE01006833">
    <property type="protein sequence ID" value="PAV84611.1"/>
    <property type="molecule type" value="Genomic_DNA"/>
</dbReference>
<dbReference type="Gene3D" id="1.25.10.10">
    <property type="entry name" value="Leucine-rich Repeat Variant"/>
    <property type="match status" value="1"/>
</dbReference>
<dbReference type="GO" id="GO:0005737">
    <property type="term" value="C:cytoplasm"/>
    <property type="evidence" value="ECO:0007669"/>
    <property type="project" value="UniProtKB-SubCell"/>
</dbReference>
<dbReference type="SUPFAM" id="SSF48371">
    <property type="entry name" value="ARM repeat"/>
    <property type="match status" value="1"/>
</dbReference>
<keyword evidence="2" id="KW-0813">Transport</keyword>
<gene>
    <name evidence="7" type="ORF">WR25_26286</name>
</gene>
<dbReference type="Proteomes" id="UP000218231">
    <property type="component" value="Unassembled WGS sequence"/>
</dbReference>
<dbReference type="PANTHER" id="PTHR10527">
    <property type="entry name" value="IMPORTIN BETA"/>
    <property type="match status" value="1"/>
</dbReference>
<dbReference type="InterPro" id="IPR011989">
    <property type="entry name" value="ARM-like"/>
</dbReference>
<reference evidence="7 8" key="1">
    <citation type="journal article" date="2017" name="Curr. Biol.">
        <title>Genome architecture and evolution of a unichromosomal asexual nematode.</title>
        <authorList>
            <person name="Fradin H."/>
            <person name="Zegar C."/>
            <person name="Gutwein M."/>
            <person name="Lucas J."/>
            <person name="Kovtun M."/>
            <person name="Corcoran D."/>
            <person name="Baugh L.R."/>
            <person name="Kiontke K."/>
            <person name="Gunsalus K."/>
            <person name="Fitch D.H."/>
            <person name="Piano F."/>
        </authorList>
    </citation>
    <scope>NUCLEOTIDE SEQUENCE [LARGE SCALE GENOMIC DNA]</scope>
    <source>
        <strain evidence="7">PF1309</strain>
    </source>
</reference>
<evidence type="ECO:0000313" key="7">
    <source>
        <dbReference type="EMBL" id="PAV84611.1"/>
    </source>
</evidence>
<dbReference type="SMART" id="SM00913">
    <property type="entry name" value="IBN_N"/>
    <property type="match status" value="1"/>
</dbReference>
<feature type="domain" description="Importin N-terminal" evidence="6">
    <location>
        <begin position="29"/>
        <end position="109"/>
    </location>
</feature>
<dbReference type="AlphaFoldDB" id="A0A2A2LEB2"/>
<evidence type="ECO:0000256" key="3">
    <source>
        <dbReference type="ARBA" id="ARBA00022490"/>
    </source>
</evidence>
<comment type="caution">
    <text evidence="7">The sequence shown here is derived from an EMBL/GenBank/DDBJ whole genome shotgun (WGS) entry which is preliminary data.</text>
</comment>
<evidence type="ECO:0000313" key="8">
    <source>
        <dbReference type="Proteomes" id="UP000218231"/>
    </source>
</evidence>
<protein>
    <recommendedName>
        <fullName evidence="6">Importin N-terminal domain-containing protein</fullName>
    </recommendedName>
</protein>